<dbReference type="InterPro" id="IPR000150">
    <property type="entry name" value="Cof"/>
</dbReference>
<dbReference type="GO" id="GO:0005829">
    <property type="term" value="C:cytosol"/>
    <property type="evidence" value="ECO:0007669"/>
    <property type="project" value="TreeGrafter"/>
</dbReference>
<proteinExistence type="predicted"/>
<dbReference type="EMBL" id="ASWO01000005">
    <property type="protein sequence ID" value="EOT83598.1"/>
    <property type="molecule type" value="Genomic_DNA"/>
</dbReference>
<dbReference type="InterPro" id="IPR023214">
    <property type="entry name" value="HAD_sf"/>
</dbReference>
<dbReference type="Pfam" id="PF08282">
    <property type="entry name" value="Hydrolase_3"/>
    <property type="match status" value="1"/>
</dbReference>
<dbReference type="PROSITE" id="PS01229">
    <property type="entry name" value="COF_2"/>
    <property type="match status" value="1"/>
</dbReference>
<accession>S0KR49</accession>
<organism evidence="1 2">
    <name type="scientific">Enterococcus sulfureus ATCC 49903</name>
    <dbReference type="NCBI Taxonomy" id="1140003"/>
    <lineage>
        <taxon>Bacteria</taxon>
        <taxon>Bacillati</taxon>
        <taxon>Bacillota</taxon>
        <taxon>Bacilli</taxon>
        <taxon>Lactobacillales</taxon>
        <taxon>Enterococcaceae</taxon>
        <taxon>Enterococcus</taxon>
    </lineage>
</organism>
<dbReference type="eggNOG" id="COG0561">
    <property type="taxonomic scope" value="Bacteria"/>
</dbReference>
<dbReference type="SUPFAM" id="SSF56784">
    <property type="entry name" value="HAD-like"/>
    <property type="match status" value="1"/>
</dbReference>
<evidence type="ECO:0000313" key="1">
    <source>
        <dbReference type="EMBL" id="EOT83598.1"/>
    </source>
</evidence>
<dbReference type="PANTHER" id="PTHR10000">
    <property type="entry name" value="PHOSPHOSERINE PHOSPHATASE"/>
    <property type="match status" value="1"/>
</dbReference>
<dbReference type="CDD" id="cd07516">
    <property type="entry name" value="HAD_Pase"/>
    <property type="match status" value="1"/>
</dbReference>
<dbReference type="STRING" id="1140003.OMY_01360"/>
<dbReference type="SFLD" id="SFLDG01140">
    <property type="entry name" value="C2.B:_Phosphomannomutase_and_P"/>
    <property type="match status" value="1"/>
</dbReference>
<dbReference type="NCBIfam" id="TIGR00099">
    <property type="entry name" value="Cof-subfamily"/>
    <property type="match status" value="1"/>
</dbReference>
<dbReference type="Proteomes" id="UP000015961">
    <property type="component" value="Unassembled WGS sequence"/>
</dbReference>
<dbReference type="SFLD" id="SFLDS00003">
    <property type="entry name" value="Haloacid_Dehalogenase"/>
    <property type="match status" value="1"/>
</dbReference>
<dbReference type="SFLD" id="SFLDG01144">
    <property type="entry name" value="C2.B.4:_PGP_Like"/>
    <property type="match status" value="1"/>
</dbReference>
<dbReference type="PROSITE" id="PS01228">
    <property type="entry name" value="COF_1"/>
    <property type="match status" value="1"/>
</dbReference>
<keyword evidence="2" id="KW-1185">Reference proteome</keyword>
<dbReference type="PATRIC" id="fig|1140003.3.peg.1314"/>
<dbReference type="RefSeq" id="WP_016185808.1">
    <property type="nucleotide sequence ID" value="NZ_ASWO01000005.1"/>
</dbReference>
<comment type="caution">
    <text evidence="1">The sequence shown here is derived from an EMBL/GenBank/DDBJ whole genome shotgun (WGS) entry which is preliminary data.</text>
</comment>
<dbReference type="InterPro" id="IPR006379">
    <property type="entry name" value="HAD-SF_hydro_IIB"/>
</dbReference>
<dbReference type="NCBIfam" id="TIGR01484">
    <property type="entry name" value="HAD-SF-IIB"/>
    <property type="match status" value="1"/>
</dbReference>
<sequence length="270" mass="30266">MSIKLIAIDIDGTLLNDQHQVTSEVKAALDEAQARGIKIVLCTGRPIIGVLPLVEELGLDKQDDFVISYNGSIIQDAHTKEKISLHGLTHEDFLDIEMTARRLDVHLHTETEEHIYTANRDISPYTVHEAYLVNMPIRYRTPEEMTPDLSIIKMMMIDDPEKLARVEQELPDFMRERFTVVKSTPFFLEILNKNVNKGAAVHQLATHLSLTSDEVMAIGDNENDLEMIQYAGTGVAMGNATENVKNHATVITKTNNEHGVAHAIRTYALV</sequence>
<name>S0KR49_9ENTE</name>
<gene>
    <name evidence="1" type="ORF">I573_01320</name>
</gene>
<dbReference type="NCBIfam" id="NF007806">
    <property type="entry name" value="PRK10513.1"/>
    <property type="match status" value="1"/>
</dbReference>
<evidence type="ECO:0008006" key="3">
    <source>
        <dbReference type="Google" id="ProtNLM"/>
    </source>
</evidence>
<dbReference type="InterPro" id="IPR036412">
    <property type="entry name" value="HAD-like_sf"/>
</dbReference>
<dbReference type="Gene3D" id="3.30.1240.10">
    <property type="match status" value="1"/>
</dbReference>
<dbReference type="Gene3D" id="3.40.50.1000">
    <property type="entry name" value="HAD superfamily/HAD-like"/>
    <property type="match status" value="1"/>
</dbReference>
<dbReference type="GO" id="GO:0016791">
    <property type="term" value="F:phosphatase activity"/>
    <property type="evidence" value="ECO:0007669"/>
    <property type="project" value="TreeGrafter"/>
</dbReference>
<dbReference type="OrthoDB" id="9790031at2"/>
<dbReference type="AlphaFoldDB" id="S0KR49"/>
<protein>
    <recommendedName>
        <fullName evidence="3">HAD superfamily hydrolase</fullName>
    </recommendedName>
</protein>
<dbReference type="GO" id="GO:0000287">
    <property type="term" value="F:magnesium ion binding"/>
    <property type="evidence" value="ECO:0007669"/>
    <property type="project" value="TreeGrafter"/>
</dbReference>
<reference evidence="1 2" key="1">
    <citation type="submission" date="2013-03" db="EMBL/GenBank/DDBJ databases">
        <title>The Genome Sequence of Enterococcus sulfureus ATCC_49903 (PacBio/Illumina hybrid assembly).</title>
        <authorList>
            <consortium name="The Broad Institute Genomics Platform"/>
            <consortium name="The Broad Institute Genome Sequencing Center for Infectious Disease"/>
            <person name="Earl A."/>
            <person name="Russ C."/>
            <person name="Gilmore M."/>
            <person name="Surin D."/>
            <person name="Walker B."/>
            <person name="Young S."/>
            <person name="Zeng Q."/>
            <person name="Gargeya S."/>
            <person name="Fitzgerald M."/>
            <person name="Haas B."/>
            <person name="Abouelleil A."/>
            <person name="Allen A.W."/>
            <person name="Alvarado L."/>
            <person name="Arachchi H.M."/>
            <person name="Berlin A.M."/>
            <person name="Chapman S.B."/>
            <person name="Gainer-Dewar J."/>
            <person name="Goldberg J."/>
            <person name="Griggs A."/>
            <person name="Gujja S."/>
            <person name="Hansen M."/>
            <person name="Howarth C."/>
            <person name="Imamovic A."/>
            <person name="Ireland A."/>
            <person name="Larimer J."/>
            <person name="McCowan C."/>
            <person name="Murphy C."/>
            <person name="Pearson M."/>
            <person name="Poon T.W."/>
            <person name="Priest M."/>
            <person name="Roberts A."/>
            <person name="Saif S."/>
            <person name="Shea T."/>
            <person name="Sisk P."/>
            <person name="Sykes S."/>
            <person name="Wortman J."/>
            <person name="Nusbaum C."/>
            <person name="Birren B."/>
        </authorList>
    </citation>
    <scope>NUCLEOTIDE SEQUENCE [LARGE SCALE GENOMIC DNA]</scope>
    <source>
        <strain evidence="1 2">ATCC 49903</strain>
    </source>
</reference>
<dbReference type="PANTHER" id="PTHR10000:SF8">
    <property type="entry name" value="HAD SUPERFAMILY HYDROLASE-LIKE, TYPE 3"/>
    <property type="match status" value="1"/>
</dbReference>
<evidence type="ECO:0000313" key="2">
    <source>
        <dbReference type="Proteomes" id="UP000015961"/>
    </source>
</evidence>